<dbReference type="InterPro" id="IPR011990">
    <property type="entry name" value="TPR-like_helical_dom_sf"/>
</dbReference>
<organism evidence="2 3">
    <name type="scientific">Tilletia horrida</name>
    <dbReference type="NCBI Taxonomy" id="155126"/>
    <lineage>
        <taxon>Eukaryota</taxon>
        <taxon>Fungi</taxon>
        <taxon>Dikarya</taxon>
        <taxon>Basidiomycota</taxon>
        <taxon>Ustilaginomycotina</taxon>
        <taxon>Exobasidiomycetes</taxon>
        <taxon>Tilletiales</taxon>
        <taxon>Tilletiaceae</taxon>
        <taxon>Tilletia</taxon>
    </lineage>
</organism>
<feature type="compositionally biased region" description="Basic and acidic residues" evidence="1">
    <location>
        <begin position="49"/>
        <end position="61"/>
    </location>
</feature>
<feature type="compositionally biased region" description="Polar residues" evidence="1">
    <location>
        <begin position="16"/>
        <end position="34"/>
    </location>
</feature>
<dbReference type="AlphaFoldDB" id="A0AAN6GS66"/>
<name>A0AAN6GS66_9BASI</name>
<dbReference type="Proteomes" id="UP001176517">
    <property type="component" value="Unassembled WGS sequence"/>
</dbReference>
<reference evidence="2" key="1">
    <citation type="journal article" date="2023" name="PhytoFront">
        <title>Draft Genome Resources of Seven Strains of Tilletia horrida, Causal Agent of Kernel Smut of Rice.</title>
        <authorList>
            <person name="Khanal S."/>
            <person name="Antony Babu S."/>
            <person name="Zhou X.G."/>
        </authorList>
    </citation>
    <scope>NUCLEOTIDE SEQUENCE</scope>
    <source>
        <strain evidence="2">TX6</strain>
    </source>
</reference>
<feature type="compositionally biased region" description="Polar residues" evidence="1">
    <location>
        <begin position="62"/>
        <end position="72"/>
    </location>
</feature>
<protein>
    <submittedName>
        <fullName evidence="2">Uncharacterized protein</fullName>
    </submittedName>
</protein>
<evidence type="ECO:0000313" key="2">
    <source>
        <dbReference type="EMBL" id="KAK0555273.1"/>
    </source>
</evidence>
<accession>A0AAN6GS66</accession>
<keyword evidence="3" id="KW-1185">Reference proteome</keyword>
<dbReference type="PANTHER" id="PTHR19959">
    <property type="entry name" value="KINESIN LIGHT CHAIN"/>
    <property type="match status" value="1"/>
</dbReference>
<gene>
    <name evidence="2" type="ORF">OC846_001786</name>
</gene>
<dbReference type="PANTHER" id="PTHR19959:SF119">
    <property type="entry name" value="FUNGAL LIPASE-LIKE DOMAIN-CONTAINING PROTEIN"/>
    <property type="match status" value="1"/>
</dbReference>
<comment type="caution">
    <text evidence="2">The sequence shown here is derived from an EMBL/GenBank/DDBJ whole genome shotgun (WGS) entry which is preliminary data.</text>
</comment>
<dbReference type="EMBL" id="JAPDMZ010000029">
    <property type="protein sequence ID" value="KAK0555273.1"/>
    <property type="molecule type" value="Genomic_DNA"/>
</dbReference>
<evidence type="ECO:0000313" key="3">
    <source>
        <dbReference type="Proteomes" id="UP001176517"/>
    </source>
</evidence>
<dbReference type="SUPFAM" id="SSF48452">
    <property type="entry name" value="TPR-like"/>
    <property type="match status" value="2"/>
</dbReference>
<evidence type="ECO:0000256" key="1">
    <source>
        <dbReference type="SAM" id="MobiDB-lite"/>
    </source>
</evidence>
<proteinExistence type="predicted"/>
<sequence>MKKLFSSKRDKEPTGVSPTSQQPGPPATVQSETPLKTARPRLQHIKAAVHAEAKRRNDVKNRTNTAQQTDPDPSSRLVFPMKVIECLQLEQIQAEVMRMFLTHGEGTFHSQNRSDGRDDQERDHAKGALDLLDRLTVAAATSSPPPEHITSYDCKKLWAALTMLDLCEEALEVAQLYTAISRIQSSKKGEPRYQAQVGVALLALTCSFFRLGKLNVAVASTTEALSVFTDLATRDSKQYNAYRAQALRIFSVVHTCMAKQDDSMHCLNQSIDICQTHRADHPAYQAGLALSMAMLAVDLNSVGQRTKALKTLFDSVDTSRPLLQTHTKAFGADIASSLVQFAILLAHAGPSREQDAHGIIQDSLQILQDLRQDRPDAYTSEWAYALANYSHIIGNMGQFANALAGIELSLKIYRASYVICPGLNQIRLATSLFTQSIHLKHAGRSKEALDSITESVQLIRALNQVRPTSFEPDLAMALKSYSGQLIAAGRIQDALPVMKETVALYRALHQIQPDFYAPDLAEELMRYSQYIRSEPQDKLDLIEESLKLYRAMPTQTRLPTYAADLAKTLLVYSVLLGAAGRYTDALVANEESVQIYRPLYQLRPTIYTRDLKSALVEQYHVFLKLKRNEDARAAIAASRSL</sequence>
<dbReference type="Gene3D" id="1.25.40.10">
    <property type="entry name" value="Tetratricopeptide repeat domain"/>
    <property type="match status" value="3"/>
</dbReference>
<feature type="region of interest" description="Disordered" evidence="1">
    <location>
        <begin position="1"/>
        <end position="75"/>
    </location>
</feature>